<dbReference type="SUPFAM" id="SSF52540">
    <property type="entry name" value="P-loop containing nucleoside triphosphate hydrolases"/>
    <property type="match status" value="1"/>
</dbReference>
<dbReference type="InterPro" id="IPR004130">
    <property type="entry name" value="Gpn"/>
</dbReference>
<dbReference type="InterPro" id="IPR027417">
    <property type="entry name" value="P-loop_NTPase"/>
</dbReference>
<organism evidence="6 7">
    <name type="scientific">Entamoeba nuttalli</name>
    <dbReference type="NCBI Taxonomy" id="412467"/>
    <lineage>
        <taxon>Eukaryota</taxon>
        <taxon>Amoebozoa</taxon>
        <taxon>Evosea</taxon>
        <taxon>Archamoebae</taxon>
        <taxon>Mastigamoebida</taxon>
        <taxon>Entamoebidae</taxon>
        <taxon>Entamoeba</taxon>
    </lineage>
</organism>
<evidence type="ECO:0000256" key="2">
    <source>
        <dbReference type="ARBA" id="ARBA00022741"/>
    </source>
</evidence>
<dbReference type="CDD" id="cd17870">
    <property type="entry name" value="GPN1"/>
    <property type="match status" value="1"/>
</dbReference>
<name>A0ABQ0D7X2_9EUKA</name>
<evidence type="ECO:0000256" key="5">
    <source>
        <dbReference type="RuleBase" id="RU365059"/>
    </source>
</evidence>
<comment type="function">
    <text evidence="5">Small GTPase required for proper nuclear import of RNA polymerase II (RNAPII). May act at an RNAP assembly step prior to nuclear import.</text>
</comment>
<evidence type="ECO:0000256" key="3">
    <source>
        <dbReference type="ARBA" id="ARBA00022801"/>
    </source>
</evidence>
<comment type="caution">
    <text evidence="6">The sequence shown here is derived from an EMBL/GenBank/DDBJ whole genome shotgun (WGS) entry which is preliminary data.</text>
</comment>
<comment type="similarity">
    <text evidence="1 5">Belongs to the GPN-loop GTPase family.</text>
</comment>
<keyword evidence="5" id="KW-0963">Cytoplasm</keyword>
<protein>
    <recommendedName>
        <fullName evidence="5">GPN-loop GTPase</fullName>
        <ecNumber evidence="5">3.6.5.-</ecNumber>
    </recommendedName>
</protein>
<dbReference type="InterPro" id="IPR030230">
    <property type="entry name" value="Gpn1/Npa3/XAB1"/>
</dbReference>
<evidence type="ECO:0000256" key="1">
    <source>
        <dbReference type="ARBA" id="ARBA00005290"/>
    </source>
</evidence>
<dbReference type="PANTHER" id="PTHR21231">
    <property type="entry name" value="XPA-BINDING PROTEIN 1-RELATED"/>
    <property type="match status" value="1"/>
</dbReference>
<keyword evidence="4 5" id="KW-0342">GTP-binding</keyword>
<keyword evidence="3 5" id="KW-0378">Hydrolase</keyword>
<dbReference type="PANTHER" id="PTHR21231:SF8">
    <property type="entry name" value="GPN-LOOP GTPASE 1"/>
    <property type="match status" value="1"/>
</dbReference>
<accession>A0ABQ0D7X2</accession>
<evidence type="ECO:0000256" key="4">
    <source>
        <dbReference type="ARBA" id="ARBA00023134"/>
    </source>
</evidence>
<comment type="subcellular location">
    <subcellularLocation>
        <location evidence="5">Cytoplasm</location>
    </subcellularLocation>
    <subcellularLocation>
        <location evidence="5">Nucleus</location>
    </subcellularLocation>
</comment>
<proteinExistence type="inferred from homology"/>
<dbReference type="EC" id="3.6.5.-" evidence="5"/>
<dbReference type="Pfam" id="PF03029">
    <property type="entry name" value="ATP_bind_1"/>
    <property type="match status" value="1"/>
</dbReference>
<sequence length="358" mass="40669">MQDIPLDTKSINVILVGMAGSGKTTLMSILAEKTDAYLINLDPACNDPPYSPDIDIRDTVNYKEVMKDYGLGPNGAIVTSLNLYSTKVDQLVTVLQNKQQLTFIDTPGQIEVFTWSASGQVISEALSIVAPTIYLYVVDTARCVENPNTFMANMTYACSILYKTKLPLIIVFTKTDVIPCTKLNQWMDDYDNYLDALNETESYASDLQRSLCLALDDFYKNILHCGVSSKTGEGVDKLLECIQEGKRQFFEDYYQQVQKKKAEYLKKEQEKKNKQFEQFKKDRQEEDTARGLVNDDFCGSAGVTLFKEEDEGMIFRNGERFFFGKNVDDDEEAIETMNGEDIKFHKEIEKDDGVDEFD</sequence>
<dbReference type="Gene3D" id="3.40.50.300">
    <property type="entry name" value="P-loop containing nucleotide triphosphate hydrolases"/>
    <property type="match status" value="1"/>
</dbReference>
<evidence type="ECO:0000313" key="6">
    <source>
        <dbReference type="EMBL" id="GAB1218945.1"/>
    </source>
</evidence>
<keyword evidence="7" id="KW-1185">Reference proteome</keyword>
<dbReference type="Proteomes" id="UP001628156">
    <property type="component" value="Unassembled WGS sequence"/>
</dbReference>
<comment type="subunit">
    <text evidence="5">Binds to RNA polymerase II.</text>
</comment>
<evidence type="ECO:0000313" key="7">
    <source>
        <dbReference type="Proteomes" id="UP001628156"/>
    </source>
</evidence>
<dbReference type="EMBL" id="BAAFRS010000009">
    <property type="protein sequence ID" value="GAB1218945.1"/>
    <property type="molecule type" value="Genomic_DNA"/>
</dbReference>
<keyword evidence="2 5" id="KW-0547">Nucleotide-binding</keyword>
<gene>
    <name evidence="6" type="ORF">ENUP19_0009G0051</name>
</gene>
<reference evidence="6 7" key="1">
    <citation type="journal article" date="2019" name="PLoS Negl. Trop. Dis.">
        <title>Whole genome sequencing of Entamoeba nuttalli reveals mammalian host-related molecular signatures and a novel octapeptide-repeat surface protein.</title>
        <authorList>
            <person name="Tanaka M."/>
            <person name="Makiuchi T."/>
            <person name="Komiyama T."/>
            <person name="Shiina T."/>
            <person name="Osaki K."/>
            <person name="Tachibana H."/>
        </authorList>
    </citation>
    <scope>NUCLEOTIDE SEQUENCE [LARGE SCALE GENOMIC DNA]</scope>
    <source>
        <strain evidence="6 7">P19-061405</strain>
    </source>
</reference>